<dbReference type="SUPFAM" id="SSF51283">
    <property type="entry name" value="dUTPase-like"/>
    <property type="match status" value="1"/>
</dbReference>
<evidence type="ECO:0000256" key="1">
    <source>
        <dbReference type="ARBA" id="ARBA00022801"/>
    </source>
</evidence>
<keyword evidence="1 3" id="KW-0378">Hydrolase</keyword>
<dbReference type="PANTHER" id="PTHR42680">
    <property type="entry name" value="DCTP DEAMINASE"/>
    <property type="match status" value="1"/>
</dbReference>
<dbReference type="PANTHER" id="PTHR42680:SF3">
    <property type="entry name" value="DCTP DEAMINASE"/>
    <property type="match status" value="1"/>
</dbReference>
<dbReference type="EMBL" id="UOGK01000292">
    <property type="protein sequence ID" value="VAX39823.1"/>
    <property type="molecule type" value="Genomic_DNA"/>
</dbReference>
<proteinExistence type="inferred from homology"/>
<dbReference type="InterPro" id="IPR033704">
    <property type="entry name" value="dUTPase_trimeric"/>
</dbReference>
<dbReference type="GO" id="GO:0006229">
    <property type="term" value="P:dUTP biosynthetic process"/>
    <property type="evidence" value="ECO:0007669"/>
    <property type="project" value="InterPro"/>
</dbReference>
<dbReference type="CDD" id="cd07557">
    <property type="entry name" value="trimeric_dUTPase"/>
    <property type="match status" value="1"/>
</dbReference>
<name>A0A3B1DSL5_9ZZZZ</name>
<dbReference type="GO" id="GO:0008829">
    <property type="term" value="F:dCTP deaminase activity"/>
    <property type="evidence" value="ECO:0007669"/>
    <property type="project" value="UniProtKB-EC"/>
</dbReference>
<sequence length="197" mass="21827">MSVLCDSQIRELVTIEPFAAAEKREGRISYGLSSYGYDIRVGSRFKIFTPTPRHGNIAVVDPKRFSDEMMVEVDAAKAGGHDTESDSRYVIIPPNSFALCETVEYIEVPRDVLVLCVGKSTYARCGLIVNVTPLEPEWRGKVTLEISNTTPLPARVYANEGIAQLVFLKADMVCEKSYADKAGKYQDQEGLTLPKVD</sequence>
<gene>
    <name evidence="3" type="ORF">MNBD_PLANCTO03-1473</name>
</gene>
<dbReference type="InterPro" id="IPR011962">
    <property type="entry name" value="dCTP_deaminase"/>
</dbReference>
<dbReference type="NCBIfam" id="TIGR02274">
    <property type="entry name" value="dCTP_deam"/>
    <property type="match status" value="1"/>
</dbReference>
<evidence type="ECO:0000256" key="2">
    <source>
        <dbReference type="ARBA" id="ARBA00023080"/>
    </source>
</evidence>
<evidence type="ECO:0000313" key="3">
    <source>
        <dbReference type="EMBL" id="VAX39823.1"/>
    </source>
</evidence>
<dbReference type="InterPro" id="IPR036157">
    <property type="entry name" value="dUTPase-like_sf"/>
</dbReference>
<dbReference type="Gene3D" id="2.70.40.10">
    <property type="match status" value="1"/>
</dbReference>
<keyword evidence="2" id="KW-0546">Nucleotide metabolism</keyword>
<organism evidence="3">
    <name type="scientific">hydrothermal vent metagenome</name>
    <dbReference type="NCBI Taxonomy" id="652676"/>
    <lineage>
        <taxon>unclassified sequences</taxon>
        <taxon>metagenomes</taxon>
        <taxon>ecological metagenomes</taxon>
    </lineage>
</organism>
<reference evidence="3" key="1">
    <citation type="submission" date="2018-06" db="EMBL/GenBank/DDBJ databases">
        <authorList>
            <person name="Zhirakovskaya E."/>
        </authorList>
    </citation>
    <scope>NUCLEOTIDE SEQUENCE</scope>
</reference>
<dbReference type="Pfam" id="PF22769">
    <property type="entry name" value="DCD"/>
    <property type="match status" value="1"/>
</dbReference>
<accession>A0A3B1DSL5</accession>
<dbReference type="HAMAP" id="MF_00146">
    <property type="entry name" value="dCTP_deaminase"/>
    <property type="match status" value="1"/>
</dbReference>
<dbReference type="EC" id="3.5.4.13" evidence="3"/>
<dbReference type="AlphaFoldDB" id="A0A3B1DSL5"/>
<protein>
    <submittedName>
        <fullName evidence="3">Deoxycytidine triphosphate deaminase</fullName>
        <ecNumber evidence="3">3.5.4.13</ecNumber>
    </submittedName>
</protein>